<reference evidence="3 4" key="1">
    <citation type="submission" date="2018-06" db="EMBL/GenBank/DDBJ databases">
        <title>Genomic Encyclopedia of Archaeal and Bacterial Type Strains, Phase II (KMG-II): from individual species to whole genera.</title>
        <authorList>
            <person name="Goeker M."/>
        </authorList>
    </citation>
    <scope>NUCLEOTIDE SEQUENCE [LARGE SCALE GENOMIC DNA]</scope>
    <source>
        <strain evidence="3 4">DSM 23857</strain>
    </source>
</reference>
<dbReference type="InterPro" id="IPR050769">
    <property type="entry name" value="NAT_camello-type"/>
</dbReference>
<feature type="domain" description="N-acetyltransferase" evidence="2">
    <location>
        <begin position="23"/>
        <end position="166"/>
    </location>
</feature>
<dbReference type="OrthoDB" id="5419426at2"/>
<keyword evidence="1" id="KW-0808">Transferase</keyword>
<organism evidence="3 4">
    <name type="scientific">Chitinophaga skermanii</name>
    <dbReference type="NCBI Taxonomy" id="331697"/>
    <lineage>
        <taxon>Bacteria</taxon>
        <taxon>Pseudomonadati</taxon>
        <taxon>Bacteroidota</taxon>
        <taxon>Chitinophagia</taxon>
        <taxon>Chitinophagales</taxon>
        <taxon>Chitinophagaceae</taxon>
        <taxon>Chitinophaga</taxon>
    </lineage>
</organism>
<dbReference type="PROSITE" id="PS51186">
    <property type="entry name" value="GNAT"/>
    <property type="match status" value="1"/>
</dbReference>
<dbReference type="CDD" id="cd04301">
    <property type="entry name" value="NAT_SF"/>
    <property type="match status" value="1"/>
</dbReference>
<gene>
    <name evidence="3" type="ORF">LX64_01287</name>
</gene>
<dbReference type="InterPro" id="IPR000182">
    <property type="entry name" value="GNAT_dom"/>
</dbReference>
<dbReference type="Proteomes" id="UP000249547">
    <property type="component" value="Unassembled WGS sequence"/>
</dbReference>
<sequence length="166" mass="19437">MSAITLHDIQVRHTLAPGDLGYIAYLHGDIYAKECNYGLNFEMYVLDGLKEFARAYDVEKDKLWICEHAGKIMGCMVVQHRGEQLQLRYFLFLPAYRGIGLGKYLVQEFVQFMKERKIQYGFLWTTSEQLAAISLYTRFGFRLTEEKNSQNFDKPVVEQRYDLTLP</sequence>
<accession>A0A327QYX7</accession>
<comment type="caution">
    <text evidence="3">The sequence shown here is derived from an EMBL/GenBank/DDBJ whole genome shotgun (WGS) entry which is preliminary data.</text>
</comment>
<name>A0A327QYX7_9BACT</name>
<keyword evidence="4" id="KW-1185">Reference proteome</keyword>
<dbReference type="PANTHER" id="PTHR13947">
    <property type="entry name" value="GNAT FAMILY N-ACETYLTRANSFERASE"/>
    <property type="match status" value="1"/>
</dbReference>
<dbReference type="EMBL" id="QLLL01000002">
    <property type="protein sequence ID" value="RAJ08633.1"/>
    <property type="molecule type" value="Genomic_DNA"/>
</dbReference>
<dbReference type="AlphaFoldDB" id="A0A327QYX7"/>
<dbReference type="InterPro" id="IPR016181">
    <property type="entry name" value="Acyl_CoA_acyltransferase"/>
</dbReference>
<dbReference type="SUPFAM" id="SSF55729">
    <property type="entry name" value="Acyl-CoA N-acyltransferases (Nat)"/>
    <property type="match status" value="1"/>
</dbReference>
<protein>
    <submittedName>
        <fullName evidence="3">Peptidyl-dipeptidase Dcp</fullName>
    </submittedName>
</protein>
<evidence type="ECO:0000256" key="1">
    <source>
        <dbReference type="ARBA" id="ARBA00022679"/>
    </source>
</evidence>
<evidence type="ECO:0000313" key="3">
    <source>
        <dbReference type="EMBL" id="RAJ08633.1"/>
    </source>
</evidence>
<dbReference type="Gene3D" id="3.40.630.30">
    <property type="match status" value="1"/>
</dbReference>
<proteinExistence type="predicted"/>
<dbReference type="RefSeq" id="WP_111596764.1">
    <property type="nucleotide sequence ID" value="NZ_QLLL01000002.1"/>
</dbReference>
<dbReference type="GO" id="GO:0008080">
    <property type="term" value="F:N-acetyltransferase activity"/>
    <property type="evidence" value="ECO:0007669"/>
    <property type="project" value="InterPro"/>
</dbReference>
<evidence type="ECO:0000313" key="4">
    <source>
        <dbReference type="Proteomes" id="UP000249547"/>
    </source>
</evidence>
<dbReference type="PANTHER" id="PTHR13947:SF37">
    <property type="entry name" value="LD18367P"/>
    <property type="match status" value="1"/>
</dbReference>
<evidence type="ECO:0000259" key="2">
    <source>
        <dbReference type="PROSITE" id="PS51186"/>
    </source>
</evidence>
<dbReference type="Pfam" id="PF00583">
    <property type="entry name" value="Acetyltransf_1"/>
    <property type="match status" value="1"/>
</dbReference>